<dbReference type="InterPro" id="IPR003680">
    <property type="entry name" value="Flavodoxin_fold"/>
</dbReference>
<dbReference type="OrthoDB" id="9798454at2"/>
<dbReference type="AlphaFoldDB" id="A0A0N1KI32"/>
<comment type="similarity">
    <text evidence="4">Belongs to the oxidoreductase MdaB family.</text>
</comment>
<evidence type="ECO:0000256" key="3">
    <source>
        <dbReference type="ARBA" id="ARBA00022827"/>
    </source>
</evidence>
<dbReference type="InterPro" id="IPR052397">
    <property type="entry name" value="NADPH-QR_MdaB"/>
</dbReference>
<dbReference type="Pfam" id="PF02525">
    <property type="entry name" value="Flavodoxin_2"/>
    <property type="match status" value="1"/>
</dbReference>
<feature type="domain" description="Flavodoxin-like fold" evidence="5">
    <location>
        <begin position="1"/>
        <end position="187"/>
    </location>
</feature>
<keyword evidence="2" id="KW-0285">Flavoprotein</keyword>
<evidence type="ECO:0000256" key="1">
    <source>
        <dbReference type="ARBA" id="ARBA00001974"/>
    </source>
</evidence>
<protein>
    <submittedName>
        <fullName evidence="6">Modulator of drug activity B</fullName>
    </submittedName>
</protein>
<keyword evidence="3" id="KW-0274">FAD</keyword>
<comment type="caution">
    <text evidence="6">The sequence shown here is derived from an EMBL/GenBank/DDBJ whole genome shotgun (WGS) entry which is preliminary data.</text>
</comment>
<evidence type="ECO:0000313" key="7">
    <source>
        <dbReference type="Proteomes" id="UP000053226"/>
    </source>
</evidence>
<keyword evidence="7" id="KW-1185">Reference proteome</keyword>
<evidence type="ECO:0000256" key="2">
    <source>
        <dbReference type="ARBA" id="ARBA00022630"/>
    </source>
</evidence>
<dbReference type="PANTHER" id="PTHR46305:SF3">
    <property type="entry name" value="NADPH:QUINONE OXIDOREDUCTASE MDAB"/>
    <property type="match status" value="1"/>
</dbReference>
<name>A0A0N1KI32_9GAMM</name>
<dbReference type="InterPro" id="IPR029039">
    <property type="entry name" value="Flavoprotein-like_sf"/>
</dbReference>
<evidence type="ECO:0000256" key="4">
    <source>
        <dbReference type="ARBA" id="ARBA00037981"/>
    </source>
</evidence>
<dbReference type="PANTHER" id="PTHR46305">
    <property type="match status" value="1"/>
</dbReference>
<dbReference type="SUPFAM" id="SSF52218">
    <property type="entry name" value="Flavoproteins"/>
    <property type="match status" value="1"/>
</dbReference>
<evidence type="ECO:0000259" key="5">
    <source>
        <dbReference type="Pfam" id="PF02525"/>
    </source>
</evidence>
<gene>
    <name evidence="6" type="ORF">M992_2300</name>
</gene>
<dbReference type="EMBL" id="LGAA01000022">
    <property type="protein sequence ID" value="KPD02298.1"/>
    <property type="molecule type" value="Genomic_DNA"/>
</dbReference>
<dbReference type="Proteomes" id="UP000053226">
    <property type="component" value="Unassembled WGS sequence"/>
</dbReference>
<evidence type="ECO:0000313" key="6">
    <source>
        <dbReference type="EMBL" id="KPD02298.1"/>
    </source>
</evidence>
<dbReference type="RefSeq" id="WP_053908723.1">
    <property type="nucleotide sequence ID" value="NZ_CAWMUS010000022.1"/>
</dbReference>
<dbReference type="Gene3D" id="3.40.50.360">
    <property type="match status" value="1"/>
</dbReference>
<organism evidence="6 7">
    <name type="scientific">Moellerella wisconsensis ATCC 35017</name>
    <dbReference type="NCBI Taxonomy" id="1354267"/>
    <lineage>
        <taxon>Bacteria</taxon>
        <taxon>Pseudomonadati</taxon>
        <taxon>Pseudomonadota</taxon>
        <taxon>Gammaproteobacteria</taxon>
        <taxon>Enterobacterales</taxon>
        <taxon>Morganellaceae</taxon>
        <taxon>Moellerella</taxon>
    </lineage>
</organism>
<reference evidence="6 7" key="1">
    <citation type="submission" date="2015-07" db="EMBL/GenBank/DDBJ databases">
        <title>ATOL: Assembling a taxonomically balanced genome-scale reconstruction of the evolutionary history of the Enterobacteriaceae.</title>
        <authorList>
            <person name="Plunkett G.III."/>
            <person name="Neeno-Eckwall E.C."/>
            <person name="Glasner J.D."/>
            <person name="Perna N.T."/>
        </authorList>
    </citation>
    <scope>NUCLEOTIDE SEQUENCE [LARGE SCALE GENOMIC DNA]</scope>
    <source>
        <strain evidence="6 7">ATCC 35017</strain>
    </source>
</reference>
<proteinExistence type="inferred from homology"/>
<accession>A0A0N1KI32</accession>
<comment type="cofactor">
    <cofactor evidence="1">
        <name>FAD</name>
        <dbReference type="ChEBI" id="CHEBI:57692"/>
    </cofactor>
</comment>
<sequence>MNILLINGGHQFGHSGGQLNRTLHETACNQLAELGHTIKTTDIEHGYQVEEEVEKFLWAEAIIYQMPGWWMMMPWQVKKYMDEVYTAGHSKLYESDGRTRKDPTKQYGSGGLLQGRKYLLSVTWNAPEAAFNDADNFFEGKGVDGVYFPFHKSQQFLGMTSLPSFMVNDVIKQPQVDQFIADYKQHLIREFSAA</sequence>